<keyword evidence="1" id="KW-0732">Signal</keyword>
<comment type="caution">
    <text evidence="2">The sequence shown here is derived from an EMBL/GenBank/DDBJ whole genome shotgun (WGS) entry which is preliminary data.</text>
</comment>
<proteinExistence type="predicted"/>
<name>A0A2W5KMI3_9GAMM</name>
<gene>
    <name evidence="2" type="ORF">DI564_02890</name>
</gene>
<dbReference type="Proteomes" id="UP000249046">
    <property type="component" value="Unassembled WGS sequence"/>
</dbReference>
<reference evidence="2 3" key="1">
    <citation type="submission" date="2017-08" db="EMBL/GenBank/DDBJ databases">
        <title>Infants hospitalized years apart are colonized by the same room-sourced microbial strains.</title>
        <authorList>
            <person name="Brooks B."/>
            <person name="Olm M.R."/>
            <person name="Firek B.A."/>
            <person name="Baker R."/>
            <person name="Thomas B.C."/>
            <person name="Morowitz M.J."/>
            <person name="Banfield J.F."/>
        </authorList>
    </citation>
    <scope>NUCLEOTIDE SEQUENCE [LARGE SCALE GENOMIC DNA]</scope>
    <source>
        <strain evidence="2">S2_005_003_R2_42</strain>
    </source>
</reference>
<accession>A0A2W5KMI3</accession>
<evidence type="ECO:0000256" key="1">
    <source>
        <dbReference type="SAM" id="SignalP"/>
    </source>
</evidence>
<sequence>MFPFVPRSARLRPGLFAWLAMPIAAFAAQPEQLPLGAGSAPAKAIAPLAVPPPQLTGTIAVVDADGSVALQCRDVPNLQARATFLERAERRRLQEQENAR</sequence>
<dbReference type="EMBL" id="QFPO01000003">
    <property type="protein sequence ID" value="PZQ18276.1"/>
    <property type="molecule type" value="Genomic_DNA"/>
</dbReference>
<dbReference type="AlphaFoldDB" id="A0A2W5KMI3"/>
<organism evidence="2 3">
    <name type="scientific">Rhodanobacter denitrificans</name>
    <dbReference type="NCBI Taxonomy" id="666685"/>
    <lineage>
        <taxon>Bacteria</taxon>
        <taxon>Pseudomonadati</taxon>
        <taxon>Pseudomonadota</taxon>
        <taxon>Gammaproteobacteria</taxon>
        <taxon>Lysobacterales</taxon>
        <taxon>Rhodanobacteraceae</taxon>
        <taxon>Rhodanobacter</taxon>
    </lineage>
</organism>
<protein>
    <submittedName>
        <fullName evidence="2">Uncharacterized protein</fullName>
    </submittedName>
</protein>
<feature type="chain" id="PRO_5016076436" evidence="1">
    <location>
        <begin position="28"/>
        <end position="100"/>
    </location>
</feature>
<evidence type="ECO:0000313" key="2">
    <source>
        <dbReference type="EMBL" id="PZQ18276.1"/>
    </source>
</evidence>
<evidence type="ECO:0000313" key="3">
    <source>
        <dbReference type="Proteomes" id="UP000249046"/>
    </source>
</evidence>
<feature type="signal peptide" evidence="1">
    <location>
        <begin position="1"/>
        <end position="27"/>
    </location>
</feature>